<dbReference type="SMART" id="SM00358">
    <property type="entry name" value="DSRM"/>
    <property type="match status" value="1"/>
</dbReference>
<dbReference type="AlphaFoldDB" id="A0A553Q1A9"/>
<evidence type="ECO:0000259" key="4">
    <source>
        <dbReference type="PROSITE" id="PS50137"/>
    </source>
</evidence>
<dbReference type="SUPFAM" id="SSF54768">
    <property type="entry name" value="dsRNA-binding domain-like"/>
    <property type="match status" value="1"/>
</dbReference>
<evidence type="ECO:0000313" key="5">
    <source>
        <dbReference type="EMBL" id="TRY83721.1"/>
    </source>
</evidence>
<accession>A0A553Q1A9</accession>
<feature type="domain" description="DRBM" evidence="4">
    <location>
        <begin position="129"/>
        <end position="196"/>
    </location>
</feature>
<organism evidence="5 6">
    <name type="scientific">Danionella cerebrum</name>
    <dbReference type="NCBI Taxonomy" id="2873325"/>
    <lineage>
        <taxon>Eukaryota</taxon>
        <taxon>Metazoa</taxon>
        <taxon>Chordata</taxon>
        <taxon>Craniata</taxon>
        <taxon>Vertebrata</taxon>
        <taxon>Euteleostomi</taxon>
        <taxon>Actinopterygii</taxon>
        <taxon>Neopterygii</taxon>
        <taxon>Teleostei</taxon>
        <taxon>Ostariophysi</taxon>
        <taxon>Cypriniformes</taxon>
        <taxon>Danionidae</taxon>
        <taxon>Danioninae</taxon>
        <taxon>Danionella</taxon>
    </lineage>
</organism>
<dbReference type="GO" id="GO:0003725">
    <property type="term" value="F:double-stranded RNA binding"/>
    <property type="evidence" value="ECO:0007669"/>
    <property type="project" value="TreeGrafter"/>
</dbReference>
<dbReference type="GO" id="GO:0098964">
    <property type="term" value="P:anterograde dendritic transport of messenger ribonucleoprotein complex"/>
    <property type="evidence" value="ECO:0007669"/>
    <property type="project" value="TreeGrafter"/>
</dbReference>
<comment type="caution">
    <text evidence="5">The sequence shown here is derived from an EMBL/GenBank/DDBJ whole genome shotgun (WGS) entry which is preliminary data.</text>
</comment>
<protein>
    <recommendedName>
        <fullName evidence="4">DRBM domain-containing protein</fullName>
    </recommendedName>
</protein>
<dbReference type="FunFam" id="3.30.160.20:FF:000073">
    <property type="entry name" value="Double-stranded RNA-binding protein Staufen homolog"/>
    <property type="match status" value="1"/>
</dbReference>
<dbReference type="Gene3D" id="3.30.160.20">
    <property type="match status" value="1"/>
</dbReference>
<dbReference type="GO" id="GO:0003729">
    <property type="term" value="F:mRNA binding"/>
    <property type="evidence" value="ECO:0007669"/>
    <property type="project" value="TreeGrafter"/>
</dbReference>
<keyword evidence="2" id="KW-0694">RNA-binding</keyword>
<evidence type="ECO:0000313" key="6">
    <source>
        <dbReference type="Proteomes" id="UP000316079"/>
    </source>
</evidence>
<evidence type="ECO:0000256" key="2">
    <source>
        <dbReference type="PROSITE-ProRule" id="PRU00266"/>
    </source>
</evidence>
<dbReference type="PANTHER" id="PTHR46054:SF1">
    <property type="entry name" value="DOUBLE-STRANDED RNA-BINDING PROTEIN STAUFEN HOMOLOG 2"/>
    <property type="match status" value="1"/>
</dbReference>
<gene>
    <name evidence="5" type="ORF">DNTS_021904</name>
</gene>
<dbReference type="STRING" id="623744.A0A553Q1A9"/>
<reference evidence="5 6" key="1">
    <citation type="journal article" date="2019" name="Sci. Data">
        <title>Hybrid genome assembly and annotation of Danionella translucida.</title>
        <authorList>
            <person name="Kadobianskyi M."/>
            <person name="Schulze L."/>
            <person name="Schuelke M."/>
            <person name="Judkewitz B."/>
        </authorList>
    </citation>
    <scope>NUCLEOTIDE SEQUENCE [LARGE SCALE GENOMIC DNA]</scope>
    <source>
        <strain evidence="5 6">Bolton</strain>
    </source>
</reference>
<sequence>ETRLYQLHSKGGCTASALLKQKSKLFRMVVWSWYHQFSLVFANVGGVTGSMAQVTMQTSAPLSGPGLPAVVPDVAMPSPGALGLQPSINGSVPPTMPPGPADDIVDSTAAANPSADPPQENMANPKEKTPMCLVNELARFNRIQPQYKLLNEKGPAHAKIFTVQLCLGSQVWESEGSSIKKAQHSTATKALAESDLPRPPPRSPKADNISNSNP</sequence>
<feature type="region of interest" description="Disordered" evidence="3">
    <location>
        <begin position="91"/>
        <end position="126"/>
    </location>
</feature>
<dbReference type="GO" id="GO:0043025">
    <property type="term" value="C:neuronal cell body"/>
    <property type="evidence" value="ECO:0007669"/>
    <property type="project" value="TreeGrafter"/>
</dbReference>
<dbReference type="CDD" id="cd19880">
    <property type="entry name" value="DSRM_STAU2_rpt1"/>
    <property type="match status" value="1"/>
</dbReference>
<name>A0A553Q1A9_9TELE</name>
<dbReference type="GO" id="GO:0008298">
    <property type="term" value="P:intracellular mRNA localization"/>
    <property type="evidence" value="ECO:0007669"/>
    <property type="project" value="TreeGrafter"/>
</dbReference>
<dbReference type="GO" id="GO:0005886">
    <property type="term" value="C:plasma membrane"/>
    <property type="evidence" value="ECO:0007669"/>
    <property type="project" value="TreeGrafter"/>
</dbReference>
<keyword evidence="6" id="KW-1185">Reference proteome</keyword>
<dbReference type="InterPro" id="IPR044476">
    <property type="entry name" value="STAU2_DSRM_1"/>
</dbReference>
<dbReference type="PROSITE" id="PS50137">
    <property type="entry name" value="DS_RBD"/>
    <property type="match status" value="1"/>
</dbReference>
<evidence type="ECO:0000256" key="1">
    <source>
        <dbReference type="ARBA" id="ARBA00022737"/>
    </source>
</evidence>
<feature type="non-terminal residue" evidence="5">
    <location>
        <position position="214"/>
    </location>
</feature>
<dbReference type="PANTHER" id="PTHR46054">
    <property type="entry name" value="MATERNAL EFFECT PROTEIN STAUFEN"/>
    <property type="match status" value="1"/>
</dbReference>
<feature type="non-terminal residue" evidence="5">
    <location>
        <position position="1"/>
    </location>
</feature>
<feature type="region of interest" description="Disordered" evidence="3">
    <location>
        <begin position="175"/>
        <end position="214"/>
    </location>
</feature>
<evidence type="ECO:0000256" key="3">
    <source>
        <dbReference type="SAM" id="MobiDB-lite"/>
    </source>
</evidence>
<dbReference type="Proteomes" id="UP000316079">
    <property type="component" value="Unassembled WGS sequence"/>
</dbReference>
<proteinExistence type="predicted"/>
<dbReference type="GO" id="GO:0035418">
    <property type="term" value="P:protein localization to synapse"/>
    <property type="evidence" value="ECO:0007669"/>
    <property type="project" value="TreeGrafter"/>
</dbReference>
<dbReference type="EMBL" id="SRMA01026458">
    <property type="protein sequence ID" value="TRY83721.1"/>
    <property type="molecule type" value="Genomic_DNA"/>
</dbReference>
<dbReference type="GO" id="GO:0007281">
    <property type="term" value="P:germ cell development"/>
    <property type="evidence" value="ECO:0007669"/>
    <property type="project" value="TreeGrafter"/>
</dbReference>
<dbReference type="GO" id="GO:0010494">
    <property type="term" value="C:cytoplasmic stress granule"/>
    <property type="evidence" value="ECO:0007669"/>
    <property type="project" value="TreeGrafter"/>
</dbReference>
<dbReference type="OrthoDB" id="10037267at2759"/>
<keyword evidence="1" id="KW-0677">Repeat</keyword>
<dbReference type="InterPro" id="IPR051740">
    <property type="entry name" value="DRBM-containing_protein"/>
</dbReference>
<dbReference type="GO" id="GO:0032839">
    <property type="term" value="C:dendrite cytoplasm"/>
    <property type="evidence" value="ECO:0007669"/>
    <property type="project" value="GOC"/>
</dbReference>
<dbReference type="InterPro" id="IPR014720">
    <property type="entry name" value="dsRBD_dom"/>
</dbReference>
<dbReference type="Pfam" id="PF00035">
    <property type="entry name" value="dsrm"/>
    <property type="match status" value="1"/>
</dbReference>